<keyword evidence="3" id="KW-0862">Zinc</keyword>
<name>A0AAD6TPY4_9AGAR</name>
<keyword evidence="5" id="KW-0805">Transcription regulation</keyword>
<dbReference type="GO" id="GO:0005507">
    <property type="term" value="F:copper ion binding"/>
    <property type="evidence" value="ECO:0007669"/>
    <property type="project" value="InterPro"/>
</dbReference>
<feature type="region of interest" description="Disordered" evidence="8">
    <location>
        <begin position="309"/>
        <end position="333"/>
    </location>
</feature>
<keyword evidence="4" id="KW-0186">Copper</keyword>
<reference evidence="10" key="1">
    <citation type="submission" date="2023-03" db="EMBL/GenBank/DDBJ databases">
        <title>Massive genome expansion in bonnet fungi (Mycena s.s.) driven by repeated elements and novel gene families across ecological guilds.</title>
        <authorList>
            <consortium name="Lawrence Berkeley National Laboratory"/>
            <person name="Harder C.B."/>
            <person name="Miyauchi S."/>
            <person name="Viragh M."/>
            <person name="Kuo A."/>
            <person name="Thoen E."/>
            <person name="Andreopoulos B."/>
            <person name="Lu D."/>
            <person name="Skrede I."/>
            <person name="Drula E."/>
            <person name="Henrissat B."/>
            <person name="Morin E."/>
            <person name="Kohler A."/>
            <person name="Barry K."/>
            <person name="LaButti K."/>
            <person name="Morin E."/>
            <person name="Salamov A."/>
            <person name="Lipzen A."/>
            <person name="Mereny Z."/>
            <person name="Hegedus B."/>
            <person name="Baldrian P."/>
            <person name="Stursova M."/>
            <person name="Weitz H."/>
            <person name="Taylor A."/>
            <person name="Grigoriev I.V."/>
            <person name="Nagy L.G."/>
            <person name="Martin F."/>
            <person name="Kauserud H."/>
        </authorList>
    </citation>
    <scope>NUCLEOTIDE SEQUENCE</scope>
    <source>
        <strain evidence="10">CBHHK173m</strain>
    </source>
</reference>
<dbReference type="PANTHER" id="PTHR28088:SF5">
    <property type="entry name" value="TRANSCRIPTIONAL ACTIVATOR HAA1-RELATED"/>
    <property type="match status" value="1"/>
</dbReference>
<evidence type="ECO:0000313" key="10">
    <source>
        <dbReference type="EMBL" id="KAJ7073230.1"/>
    </source>
</evidence>
<organism evidence="10 11">
    <name type="scientific">Mycena belliarum</name>
    <dbReference type="NCBI Taxonomy" id="1033014"/>
    <lineage>
        <taxon>Eukaryota</taxon>
        <taxon>Fungi</taxon>
        <taxon>Dikarya</taxon>
        <taxon>Basidiomycota</taxon>
        <taxon>Agaricomycotina</taxon>
        <taxon>Agaricomycetes</taxon>
        <taxon>Agaricomycetidae</taxon>
        <taxon>Agaricales</taxon>
        <taxon>Marasmiineae</taxon>
        <taxon>Mycenaceae</taxon>
        <taxon>Mycena</taxon>
    </lineage>
</organism>
<keyword evidence="6" id="KW-0804">Transcription</keyword>
<comment type="subcellular location">
    <subcellularLocation>
        <location evidence="1">Nucleus</location>
    </subcellularLocation>
</comment>
<keyword evidence="11" id="KW-1185">Reference proteome</keyword>
<evidence type="ECO:0000259" key="9">
    <source>
        <dbReference type="PROSITE" id="PS50073"/>
    </source>
</evidence>
<evidence type="ECO:0000313" key="11">
    <source>
        <dbReference type="Proteomes" id="UP001222325"/>
    </source>
</evidence>
<dbReference type="SMART" id="SM01090">
    <property type="entry name" value="Copper-fist"/>
    <property type="match status" value="1"/>
</dbReference>
<dbReference type="Pfam" id="PF00649">
    <property type="entry name" value="Copper-fist"/>
    <property type="match status" value="1"/>
</dbReference>
<protein>
    <submittedName>
        <fullName evidence="10">ACE1 transcription factor</fullName>
    </submittedName>
</protein>
<dbReference type="InterPro" id="IPR036395">
    <property type="entry name" value="Cu_fist_DNA-bd_dom_sf"/>
</dbReference>
<dbReference type="PRINTS" id="PR00617">
    <property type="entry name" value="COPPERFIST"/>
</dbReference>
<keyword evidence="7" id="KW-0539">Nucleus</keyword>
<dbReference type="GO" id="GO:0005634">
    <property type="term" value="C:nucleus"/>
    <property type="evidence" value="ECO:0007669"/>
    <property type="project" value="UniProtKB-SubCell"/>
</dbReference>
<dbReference type="InterPro" id="IPR001083">
    <property type="entry name" value="Cu_fist_DNA-bd_dom"/>
</dbReference>
<evidence type="ECO:0000256" key="6">
    <source>
        <dbReference type="ARBA" id="ARBA00023163"/>
    </source>
</evidence>
<dbReference type="GO" id="GO:0006879">
    <property type="term" value="P:intracellular iron ion homeostasis"/>
    <property type="evidence" value="ECO:0007669"/>
    <property type="project" value="TreeGrafter"/>
</dbReference>
<accession>A0AAD6TPY4</accession>
<keyword evidence="2" id="KW-0479">Metal-binding</keyword>
<dbReference type="SUPFAM" id="SSF57879">
    <property type="entry name" value="Zinc domain conserved in yeast copper-regulated transcription factors"/>
    <property type="match status" value="1"/>
</dbReference>
<evidence type="ECO:0000256" key="2">
    <source>
        <dbReference type="ARBA" id="ARBA00022723"/>
    </source>
</evidence>
<evidence type="ECO:0000256" key="8">
    <source>
        <dbReference type="SAM" id="MobiDB-lite"/>
    </source>
</evidence>
<dbReference type="GO" id="GO:0000978">
    <property type="term" value="F:RNA polymerase II cis-regulatory region sequence-specific DNA binding"/>
    <property type="evidence" value="ECO:0007669"/>
    <property type="project" value="TreeGrafter"/>
</dbReference>
<dbReference type="InterPro" id="IPR051763">
    <property type="entry name" value="Copper_Homeo_Regul"/>
</dbReference>
<evidence type="ECO:0000256" key="5">
    <source>
        <dbReference type="ARBA" id="ARBA00023015"/>
    </source>
</evidence>
<dbReference type="FunFam" id="3.90.430.10:FF:000001">
    <property type="entry name" value="Copper fist DNA-binding protein"/>
    <property type="match status" value="1"/>
</dbReference>
<gene>
    <name evidence="10" type="ORF">B0H15DRAFT_64910</name>
</gene>
<evidence type="ECO:0000256" key="3">
    <source>
        <dbReference type="ARBA" id="ARBA00022833"/>
    </source>
</evidence>
<dbReference type="SMART" id="SM00412">
    <property type="entry name" value="Cu_FIST"/>
    <property type="match status" value="1"/>
</dbReference>
<dbReference type="Proteomes" id="UP001222325">
    <property type="component" value="Unassembled WGS sequence"/>
</dbReference>
<evidence type="ECO:0000256" key="7">
    <source>
        <dbReference type="ARBA" id="ARBA00023242"/>
    </source>
</evidence>
<dbReference type="GO" id="GO:0006878">
    <property type="term" value="P:intracellular copper ion homeostasis"/>
    <property type="evidence" value="ECO:0007669"/>
    <property type="project" value="TreeGrafter"/>
</dbReference>
<dbReference type="GO" id="GO:0000981">
    <property type="term" value="F:DNA-binding transcription factor activity, RNA polymerase II-specific"/>
    <property type="evidence" value="ECO:0007669"/>
    <property type="project" value="TreeGrafter"/>
</dbReference>
<proteinExistence type="predicted"/>
<dbReference type="EMBL" id="JARJCN010000119">
    <property type="protein sequence ID" value="KAJ7073230.1"/>
    <property type="molecule type" value="Genomic_DNA"/>
</dbReference>
<evidence type="ECO:0000256" key="4">
    <source>
        <dbReference type="ARBA" id="ARBA00023008"/>
    </source>
</evidence>
<evidence type="ECO:0000256" key="1">
    <source>
        <dbReference type="ARBA" id="ARBA00004123"/>
    </source>
</evidence>
<sequence>MAMITIQLYLSKKSNSRPHSASGRWRMVFVNDRKFSCEQCISGHRSTTCSHTYRPLFEVAKKGRPRSQCSTCRELRMTKRHHLKCMCPQNRVERGVLLPSSSSTTRRYRAFRPALPNGLIDATLSYIHAQDARQQVRSLRNEVVSTPKSLSPRGVLAPMLTLSSPVHASSTAPTFSAFNNTPLPPMRIIASLAGSGCTCGVECLCPGCVEHRGPVGAASGRRSCTDGCGTCTDAASDLILTRRHISSIERFFACAAALPAPPTSRKEMVKLPKLHCCGQRCACPEGACGCDKSCDGCCSESQNQRRPQEARTAPVSAMYTSPFPPRKSACCGG</sequence>
<comment type="caution">
    <text evidence="10">The sequence shown here is derived from an EMBL/GenBank/DDBJ whole genome shotgun (WGS) entry which is preliminary data.</text>
</comment>
<dbReference type="PROSITE" id="PS50073">
    <property type="entry name" value="COPPER_FIST_2"/>
    <property type="match status" value="1"/>
</dbReference>
<feature type="domain" description="Copper-fist" evidence="9">
    <location>
        <begin position="27"/>
        <end position="66"/>
    </location>
</feature>
<dbReference type="GO" id="GO:0045944">
    <property type="term" value="P:positive regulation of transcription by RNA polymerase II"/>
    <property type="evidence" value="ECO:0007669"/>
    <property type="project" value="TreeGrafter"/>
</dbReference>
<dbReference type="PANTHER" id="PTHR28088">
    <property type="entry name" value="TRANSCRIPTIONAL ACTIVATOR HAA1-RELATED"/>
    <property type="match status" value="1"/>
</dbReference>
<dbReference type="Gene3D" id="3.90.430.10">
    <property type="entry name" value="Copper fist DNA-binding domain"/>
    <property type="match status" value="1"/>
</dbReference>
<dbReference type="AlphaFoldDB" id="A0AAD6TPY4"/>